<protein>
    <recommendedName>
        <fullName evidence="3">Protein kinase-like domain, concanavalin A-like lectin/glucanase domain protein</fullName>
    </recommendedName>
</protein>
<dbReference type="AlphaFoldDB" id="A0A699IA92"/>
<comment type="caution">
    <text evidence="2">The sequence shown here is derived from an EMBL/GenBank/DDBJ whole genome shotgun (WGS) entry which is preliminary data.</text>
</comment>
<evidence type="ECO:0000313" key="2">
    <source>
        <dbReference type="EMBL" id="GEZ31668.1"/>
    </source>
</evidence>
<name>A0A699IA92_TANCI</name>
<feature type="region of interest" description="Disordered" evidence="1">
    <location>
        <begin position="1"/>
        <end position="21"/>
    </location>
</feature>
<sequence length="186" mass="22110">MKRSEEIKEQSKEEDVMETDMDVEEVIEEEESEFETDKEVKEIFDKEEEDEDDESFNTFPTMKELSHHEWLLKHPRPPGIIDRQLGDMVFEKPFIDEIGLVYSKENRTVMFKQGDEKITFKMPYTMEIFKQTPLMGFSTDFVPSSAYEENFGLGKTHYYQSLLIGEEYKQDEGGRRGIRHLIRLEK</sequence>
<feature type="compositionally biased region" description="Basic and acidic residues" evidence="1">
    <location>
        <begin position="1"/>
        <end position="14"/>
    </location>
</feature>
<evidence type="ECO:0008006" key="3">
    <source>
        <dbReference type="Google" id="ProtNLM"/>
    </source>
</evidence>
<gene>
    <name evidence="2" type="ORF">Tci_503641</name>
</gene>
<dbReference type="EMBL" id="BKCJ010264593">
    <property type="protein sequence ID" value="GEZ31668.1"/>
    <property type="molecule type" value="Genomic_DNA"/>
</dbReference>
<organism evidence="2">
    <name type="scientific">Tanacetum cinerariifolium</name>
    <name type="common">Dalmatian daisy</name>
    <name type="synonym">Chrysanthemum cinerariifolium</name>
    <dbReference type="NCBI Taxonomy" id="118510"/>
    <lineage>
        <taxon>Eukaryota</taxon>
        <taxon>Viridiplantae</taxon>
        <taxon>Streptophyta</taxon>
        <taxon>Embryophyta</taxon>
        <taxon>Tracheophyta</taxon>
        <taxon>Spermatophyta</taxon>
        <taxon>Magnoliopsida</taxon>
        <taxon>eudicotyledons</taxon>
        <taxon>Gunneridae</taxon>
        <taxon>Pentapetalae</taxon>
        <taxon>asterids</taxon>
        <taxon>campanulids</taxon>
        <taxon>Asterales</taxon>
        <taxon>Asteraceae</taxon>
        <taxon>Asteroideae</taxon>
        <taxon>Anthemideae</taxon>
        <taxon>Anthemidinae</taxon>
        <taxon>Tanacetum</taxon>
    </lineage>
</organism>
<accession>A0A699IA92</accession>
<evidence type="ECO:0000256" key="1">
    <source>
        <dbReference type="SAM" id="MobiDB-lite"/>
    </source>
</evidence>
<reference evidence="2" key="1">
    <citation type="journal article" date="2019" name="Sci. Rep.">
        <title>Draft genome of Tanacetum cinerariifolium, the natural source of mosquito coil.</title>
        <authorList>
            <person name="Yamashiro T."/>
            <person name="Shiraishi A."/>
            <person name="Satake H."/>
            <person name="Nakayama K."/>
        </authorList>
    </citation>
    <scope>NUCLEOTIDE SEQUENCE</scope>
</reference>
<proteinExistence type="predicted"/>